<organism evidence="2 3">
    <name type="scientific">Mytilus edulis</name>
    <name type="common">Blue mussel</name>
    <dbReference type="NCBI Taxonomy" id="6550"/>
    <lineage>
        <taxon>Eukaryota</taxon>
        <taxon>Metazoa</taxon>
        <taxon>Spiralia</taxon>
        <taxon>Lophotrochozoa</taxon>
        <taxon>Mollusca</taxon>
        <taxon>Bivalvia</taxon>
        <taxon>Autobranchia</taxon>
        <taxon>Pteriomorphia</taxon>
        <taxon>Mytilida</taxon>
        <taxon>Mytiloidea</taxon>
        <taxon>Mytilidae</taxon>
        <taxon>Mytilinae</taxon>
        <taxon>Mytilus</taxon>
    </lineage>
</organism>
<evidence type="ECO:0000313" key="3">
    <source>
        <dbReference type="Proteomes" id="UP000683360"/>
    </source>
</evidence>
<evidence type="ECO:0000256" key="1">
    <source>
        <dbReference type="SAM" id="SignalP"/>
    </source>
</evidence>
<dbReference type="EMBL" id="CAJPWZ010001775">
    <property type="protein sequence ID" value="CAG2223150.1"/>
    <property type="molecule type" value="Genomic_DNA"/>
</dbReference>
<keyword evidence="3" id="KW-1185">Reference proteome</keyword>
<name>A0A8S3T2L2_MYTED</name>
<accession>A0A8S3T2L2</accession>
<feature type="signal peptide" evidence="1">
    <location>
        <begin position="1"/>
        <end position="17"/>
    </location>
</feature>
<feature type="chain" id="PRO_5035803665" evidence="1">
    <location>
        <begin position="18"/>
        <end position="226"/>
    </location>
</feature>
<dbReference type="Proteomes" id="UP000683360">
    <property type="component" value="Unassembled WGS sequence"/>
</dbReference>
<reference evidence="2" key="1">
    <citation type="submission" date="2021-03" db="EMBL/GenBank/DDBJ databases">
        <authorList>
            <person name="Bekaert M."/>
        </authorList>
    </citation>
    <scope>NUCLEOTIDE SEQUENCE</scope>
</reference>
<dbReference type="AlphaFoldDB" id="A0A8S3T2L2"/>
<keyword evidence="1" id="KW-0732">Signal</keyword>
<protein>
    <submittedName>
        <fullName evidence="2">Uncharacterized protein</fullName>
    </submittedName>
</protein>
<gene>
    <name evidence="2" type="ORF">MEDL_36371</name>
</gene>
<proteinExistence type="predicted"/>
<evidence type="ECO:0000313" key="2">
    <source>
        <dbReference type="EMBL" id="CAG2223150.1"/>
    </source>
</evidence>
<sequence>MVMITLLLLSFIGAAFSTGPYGSGSGCSVGYVDSGSGGGGGRGFGLGGGGGLLILGEGGVEEEEVVEKEVMVVGASEVIVSGGQVWCTCRKGQCLKGEFVLDKSCRLTPLFPGKWTTFCKELPGSVTNRSYGGGGGAGFGGGARIGGGAVYRSGQALCTCRKGLCLKGELVLDKYCRPTPLFQWKWNTCCKWFQGSVTSRSYGGGIGGGGAGYESGSGYAYIHTGF</sequence>
<comment type="caution">
    <text evidence="2">The sequence shown here is derived from an EMBL/GenBank/DDBJ whole genome shotgun (WGS) entry which is preliminary data.</text>
</comment>